<evidence type="ECO:0000313" key="4">
    <source>
        <dbReference type="Proteomes" id="UP001165085"/>
    </source>
</evidence>
<gene>
    <name evidence="3" type="ORF">TrST_g5605</name>
</gene>
<dbReference type="InterPro" id="IPR029068">
    <property type="entry name" value="Glyas_Bleomycin-R_OHBP_Dase"/>
</dbReference>
<dbReference type="GO" id="GO:0016301">
    <property type="term" value="F:kinase activity"/>
    <property type="evidence" value="ECO:0007669"/>
    <property type="project" value="InterPro"/>
</dbReference>
<dbReference type="PANTHER" id="PTHR37519:SF1">
    <property type="entry name" value="DIHYDROXYBIPHENYL DIOXYGENASE DOMAIN-CONTAINING PROTEIN"/>
    <property type="match status" value="1"/>
</dbReference>
<dbReference type="OrthoDB" id="199314at2759"/>
<feature type="compositionally biased region" description="Basic residues" evidence="1">
    <location>
        <begin position="232"/>
        <end position="245"/>
    </location>
</feature>
<sequence length="642" mass="71636">MSGSTPAIRRIKREYSTLHKDPSPPSTLGFVARPLESNYLHCHFLLFGTVFHSTPYEGGIYHGVLQFPKTYPNSPPSVLFRTESGRFQVNKKICFSMSDYHPELWNPIWALKTIIIGLTSFMNGDEMTTGGVNTTKEQRVRYARNSLSDIMENDALAVEIFGDFLVKFKEEREETWDGTSWPPTRILPTSGEEDDDSKLPAAPTPTATPTPPPPRSPSPLNSTSASEGSNKSKNKKKKEKEKLKRLHKKTTSDFLQLLNSSAPEFLSKIVSSLSTLNIDVSDKVSDHICYRTSSLSEYTLLTTSFASCPSQLTLLTSSSIGGRPISTYKLSKPLECSSHTIDLLELPSPKEGSPYPSGLEHVEFVIPSPCHSPCSSEFPHSETLKTFAENYQNVKWSYKATDKEVNPDVSVKFDWGGSCKFHLMDLESVIEWEIEHEDRVTWEDGVRDLILEGKDEVERKPYLVGLAGGPGSGKSTSAKILNSKIPKSMVLPADGYHVKLSDLKTQDLVYRRGAPDTFDVERFKNDLAALKNGGGGSFPGFDHAKGDPFEGEHVYKNEDVVIVEGLYLLSEEWDVKEMFDVTIFIDADIDKCMERLKIRNKVIPGYTEEEIIRRVDEVDRVNAETATAGKRFADHVVKSGAV</sequence>
<dbReference type="SUPFAM" id="SSF52540">
    <property type="entry name" value="P-loop containing nucleoside triphosphate hydrolases"/>
    <property type="match status" value="1"/>
</dbReference>
<dbReference type="Pfam" id="PF00179">
    <property type="entry name" value="UQ_con"/>
    <property type="match status" value="1"/>
</dbReference>
<dbReference type="InterPro" id="IPR027417">
    <property type="entry name" value="P-loop_NTPase"/>
</dbReference>
<protein>
    <recommendedName>
        <fullName evidence="2">UBC core domain-containing protein</fullName>
    </recommendedName>
</protein>
<dbReference type="Proteomes" id="UP001165085">
    <property type="component" value="Unassembled WGS sequence"/>
</dbReference>
<evidence type="ECO:0000256" key="1">
    <source>
        <dbReference type="SAM" id="MobiDB-lite"/>
    </source>
</evidence>
<dbReference type="AlphaFoldDB" id="A0A9W6ZM15"/>
<dbReference type="CDD" id="cd23799">
    <property type="entry name" value="UBCc_UBE2J"/>
    <property type="match status" value="1"/>
</dbReference>
<dbReference type="EMBL" id="BRXY01000011">
    <property type="protein sequence ID" value="GMH52420.1"/>
    <property type="molecule type" value="Genomic_DNA"/>
</dbReference>
<dbReference type="InterPro" id="IPR016135">
    <property type="entry name" value="UBQ-conjugating_enzyme/RWD"/>
</dbReference>
<dbReference type="InterPro" id="IPR006083">
    <property type="entry name" value="PRK/URK"/>
</dbReference>
<feature type="region of interest" description="Disordered" evidence="1">
    <location>
        <begin position="176"/>
        <end position="245"/>
    </location>
</feature>
<comment type="caution">
    <text evidence="3">The sequence shown here is derived from an EMBL/GenBank/DDBJ whole genome shotgun (WGS) entry which is preliminary data.</text>
</comment>
<dbReference type="Pfam" id="PF00485">
    <property type="entry name" value="PRK"/>
    <property type="match status" value="1"/>
</dbReference>
<dbReference type="Gene3D" id="3.10.110.10">
    <property type="entry name" value="Ubiquitin Conjugating Enzyme"/>
    <property type="match status" value="1"/>
</dbReference>
<reference evidence="4" key="1">
    <citation type="journal article" date="2023" name="Commun. Biol.">
        <title>Genome analysis of Parmales, the sister group of diatoms, reveals the evolutionary specialization of diatoms from phago-mixotrophs to photoautotrophs.</title>
        <authorList>
            <person name="Ban H."/>
            <person name="Sato S."/>
            <person name="Yoshikawa S."/>
            <person name="Yamada K."/>
            <person name="Nakamura Y."/>
            <person name="Ichinomiya M."/>
            <person name="Sato N."/>
            <person name="Blanc-Mathieu R."/>
            <person name="Endo H."/>
            <person name="Kuwata A."/>
            <person name="Ogata H."/>
        </authorList>
    </citation>
    <scope>NUCLEOTIDE SEQUENCE [LARGE SCALE GENOMIC DNA]</scope>
    <source>
        <strain evidence="4">NIES 3701</strain>
    </source>
</reference>
<dbReference type="PANTHER" id="PTHR37519">
    <property type="match status" value="1"/>
</dbReference>
<dbReference type="PROSITE" id="PS50127">
    <property type="entry name" value="UBC_2"/>
    <property type="match status" value="1"/>
</dbReference>
<proteinExistence type="predicted"/>
<feature type="domain" description="UBC core" evidence="2">
    <location>
        <begin position="6"/>
        <end position="170"/>
    </location>
</feature>
<dbReference type="Gene3D" id="3.10.180.10">
    <property type="entry name" value="2,3-Dihydroxybiphenyl 1,2-Dioxygenase, domain 1"/>
    <property type="match status" value="1"/>
</dbReference>
<accession>A0A9W6ZM15</accession>
<dbReference type="InterPro" id="IPR010393">
    <property type="entry name" value="DUF991_YecM-like"/>
</dbReference>
<dbReference type="GO" id="GO:0005524">
    <property type="term" value="F:ATP binding"/>
    <property type="evidence" value="ECO:0007669"/>
    <property type="project" value="InterPro"/>
</dbReference>
<feature type="compositionally biased region" description="Pro residues" evidence="1">
    <location>
        <begin position="202"/>
        <end position="217"/>
    </location>
</feature>
<dbReference type="Gene3D" id="3.40.50.300">
    <property type="entry name" value="P-loop containing nucleotide triphosphate hydrolases"/>
    <property type="match status" value="1"/>
</dbReference>
<dbReference type="SUPFAM" id="SSF54593">
    <property type="entry name" value="Glyoxalase/Bleomycin resistance protein/Dihydroxybiphenyl dioxygenase"/>
    <property type="match status" value="1"/>
</dbReference>
<dbReference type="Pfam" id="PF06185">
    <property type="entry name" value="YecM"/>
    <property type="match status" value="1"/>
</dbReference>
<organism evidence="3 4">
    <name type="scientific">Triparma strigata</name>
    <dbReference type="NCBI Taxonomy" id="1606541"/>
    <lineage>
        <taxon>Eukaryota</taxon>
        <taxon>Sar</taxon>
        <taxon>Stramenopiles</taxon>
        <taxon>Ochrophyta</taxon>
        <taxon>Bolidophyceae</taxon>
        <taxon>Parmales</taxon>
        <taxon>Triparmaceae</taxon>
        <taxon>Triparma</taxon>
    </lineage>
</organism>
<keyword evidence="4" id="KW-1185">Reference proteome</keyword>
<dbReference type="SMART" id="SM00212">
    <property type="entry name" value="UBCc"/>
    <property type="match status" value="1"/>
</dbReference>
<dbReference type="SUPFAM" id="SSF54495">
    <property type="entry name" value="UBC-like"/>
    <property type="match status" value="1"/>
</dbReference>
<dbReference type="InterPro" id="IPR000608">
    <property type="entry name" value="UBC"/>
</dbReference>
<evidence type="ECO:0000313" key="3">
    <source>
        <dbReference type="EMBL" id="GMH52420.1"/>
    </source>
</evidence>
<evidence type="ECO:0000259" key="2">
    <source>
        <dbReference type="PROSITE" id="PS50127"/>
    </source>
</evidence>
<name>A0A9W6ZM15_9STRA</name>